<dbReference type="Proteomes" id="UP000617531">
    <property type="component" value="Unassembled WGS sequence"/>
</dbReference>
<dbReference type="FunFam" id="3.40.50.300:FF:000134">
    <property type="entry name" value="Iron-enterobactin ABC transporter ATP-binding protein"/>
    <property type="match status" value="1"/>
</dbReference>
<dbReference type="InterPro" id="IPR017871">
    <property type="entry name" value="ABC_transporter-like_CS"/>
</dbReference>
<dbReference type="SUPFAM" id="SSF52540">
    <property type="entry name" value="P-loop containing nucleoside triphosphate hydrolases"/>
    <property type="match status" value="1"/>
</dbReference>
<dbReference type="GO" id="GO:0005524">
    <property type="term" value="F:ATP binding"/>
    <property type="evidence" value="ECO:0007669"/>
    <property type="project" value="UniProtKB-KW"/>
</dbReference>
<proteinExistence type="predicted"/>
<evidence type="ECO:0000256" key="1">
    <source>
        <dbReference type="ARBA" id="ARBA00022448"/>
    </source>
</evidence>
<keyword evidence="3 5" id="KW-0067">ATP-binding</keyword>
<evidence type="ECO:0000313" key="6">
    <source>
        <dbReference type="Proteomes" id="UP000617531"/>
    </source>
</evidence>
<keyword evidence="6" id="KW-1185">Reference proteome</keyword>
<dbReference type="PROSITE" id="PS50893">
    <property type="entry name" value="ABC_TRANSPORTER_2"/>
    <property type="match status" value="1"/>
</dbReference>
<accession>A0A8J3GN48</accession>
<dbReference type="PANTHER" id="PTHR42794">
    <property type="entry name" value="HEMIN IMPORT ATP-BINDING PROTEIN HMUV"/>
    <property type="match status" value="1"/>
</dbReference>
<dbReference type="InterPro" id="IPR027417">
    <property type="entry name" value="P-loop_NTPase"/>
</dbReference>
<dbReference type="PROSITE" id="PS00211">
    <property type="entry name" value="ABC_TRANSPORTER_1"/>
    <property type="match status" value="1"/>
</dbReference>
<dbReference type="Pfam" id="PF00005">
    <property type="entry name" value="ABC_tran"/>
    <property type="match status" value="1"/>
</dbReference>
<keyword evidence="2" id="KW-0547">Nucleotide-binding</keyword>
<evidence type="ECO:0000259" key="4">
    <source>
        <dbReference type="PROSITE" id="PS50893"/>
    </source>
</evidence>
<evidence type="ECO:0000313" key="5">
    <source>
        <dbReference type="EMBL" id="GHF05825.1"/>
    </source>
</evidence>
<dbReference type="EMBL" id="BNAI01000001">
    <property type="protein sequence ID" value="GHF05825.1"/>
    <property type="molecule type" value="Genomic_DNA"/>
</dbReference>
<dbReference type="SMART" id="SM00382">
    <property type="entry name" value="AAA"/>
    <property type="match status" value="1"/>
</dbReference>
<name>A0A8J3GN48_9MICO</name>
<dbReference type="Gene3D" id="3.40.50.300">
    <property type="entry name" value="P-loop containing nucleotide triphosphate hydrolases"/>
    <property type="match status" value="1"/>
</dbReference>
<reference evidence="5" key="1">
    <citation type="journal article" date="2014" name="Int. J. Syst. Evol. Microbiol.">
        <title>Complete genome sequence of Corynebacterium casei LMG S-19264T (=DSM 44701T), isolated from a smear-ripened cheese.</title>
        <authorList>
            <consortium name="US DOE Joint Genome Institute (JGI-PGF)"/>
            <person name="Walter F."/>
            <person name="Albersmeier A."/>
            <person name="Kalinowski J."/>
            <person name="Ruckert C."/>
        </authorList>
    </citation>
    <scope>NUCLEOTIDE SEQUENCE</scope>
    <source>
        <strain evidence="5">CGMCC 1.16548</strain>
    </source>
</reference>
<gene>
    <name evidence="5" type="ORF">GCM10011600_02980</name>
</gene>
<feature type="domain" description="ABC transporter" evidence="4">
    <location>
        <begin position="8"/>
        <end position="243"/>
    </location>
</feature>
<organism evidence="5 6">
    <name type="scientific">Pseudolysinimonas yzui</name>
    <dbReference type="NCBI Taxonomy" id="2708254"/>
    <lineage>
        <taxon>Bacteria</taxon>
        <taxon>Bacillati</taxon>
        <taxon>Actinomycetota</taxon>
        <taxon>Actinomycetes</taxon>
        <taxon>Micrococcales</taxon>
        <taxon>Microbacteriaceae</taxon>
        <taxon>Pseudolysinimonas</taxon>
    </lineage>
</organism>
<evidence type="ECO:0000256" key="3">
    <source>
        <dbReference type="ARBA" id="ARBA00022840"/>
    </source>
</evidence>
<dbReference type="AlphaFoldDB" id="A0A8J3GN48"/>
<dbReference type="GO" id="GO:0016887">
    <property type="term" value="F:ATP hydrolysis activity"/>
    <property type="evidence" value="ECO:0007669"/>
    <property type="project" value="InterPro"/>
</dbReference>
<reference evidence="5" key="2">
    <citation type="submission" date="2020-09" db="EMBL/GenBank/DDBJ databases">
        <authorList>
            <person name="Sun Q."/>
            <person name="Zhou Y."/>
        </authorList>
    </citation>
    <scope>NUCLEOTIDE SEQUENCE</scope>
    <source>
        <strain evidence="5">CGMCC 1.16548</strain>
    </source>
</reference>
<evidence type="ECO:0000256" key="2">
    <source>
        <dbReference type="ARBA" id="ARBA00022741"/>
    </source>
</evidence>
<dbReference type="CDD" id="cd03214">
    <property type="entry name" value="ABC_Iron-Siderophores_B12_Hemin"/>
    <property type="match status" value="1"/>
</dbReference>
<keyword evidence="1" id="KW-0813">Transport</keyword>
<dbReference type="InterPro" id="IPR003593">
    <property type="entry name" value="AAA+_ATPase"/>
</dbReference>
<dbReference type="InterPro" id="IPR003439">
    <property type="entry name" value="ABC_transporter-like_ATP-bd"/>
</dbReference>
<protein>
    <submittedName>
        <fullName evidence="5">ABC transporter ATP-binding protein</fullName>
    </submittedName>
</protein>
<sequence>MTPGEVGLSVTNVTDDIDGTRILDGLVFGAPAGRVTALLGPNGAGKSSLLRVVAGIQRPLSGTVHFEGDDLLAMRRRERARRVALVEQDATTELPLTGRAVAALGRTPHEALLGGHDPSSERHVTQALTDAGALPFAERELPTLSGGERQRVLLARALAQQPRLLLLDEPMNHLDIAAQLDVLGLLARLAADGVTVFAAMHDLALAASHADHVVVLSHGRVVASGPTAEALTPDLIHEVYGVRAAWTVNPLTGKPLLAIG</sequence>
<comment type="caution">
    <text evidence="5">The sequence shown here is derived from an EMBL/GenBank/DDBJ whole genome shotgun (WGS) entry which is preliminary data.</text>
</comment>
<dbReference type="PANTHER" id="PTHR42794:SF2">
    <property type="entry name" value="ABC TRANSPORTER ATP-BINDING PROTEIN"/>
    <property type="match status" value="1"/>
</dbReference>